<proteinExistence type="predicted"/>
<feature type="region of interest" description="Disordered" evidence="1">
    <location>
        <begin position="73"/>
        <end position="95"/>
    </location>
</feature>
<dbReference type="Proteomes" id="UP001241758">
    <property type="component" value="Unassembled WGS sequence"/>
</dbReference>
<evidence type="ECO:0000256" key="1">
    <source>
        <dbReference type="SAM" id="MobiDB-lite"/>
    </source>
</evidence>
<evidence type="ECO:0000313" key="3">
    <source>
        <dbReference type="Proteomes" id="UP001241758"/>
    </source>
</evidence>
<name>A0ABT6WBI3_9ACTN</name>
<comment type="caution">
    <text evidence="2">The sequence shown here is derived from an EMBL/GenBank/DDBJ whole genome shotgun (WGS) entry which is preliminary data.</text>
</comment>
<dbReference type="EMBL" id="JASCTH010000001">
    <property type="protein sequence ID" value="MDI6097093.1"/>
    <property type="molecule type" value="Genomic_DNA"/>
</dbReference>
<reference evidence="2 3" key="1">
    <citation type="submission" date="2023-05" db="EMBL/GenBank/DDBJ databases">
        <title>Actinoplanes sp. NEAU-A12 genome sequencing.</title>
        <authorList>
            <person name="Wang Z.-S."/>
        </authorList>
    </citation>
    <scope>NUCLEOTIDE SEQUENCE [LARGE SCALE GENOMIC DNA]</scope>
    <source>
        <strain evidence="2 3">NEAU-A12</strain>
    </source>
</reference>
<evidence type="ECO:0000313" key="2">
    <source>
        <dbReference type="EMBL" id="MDI6097093.1"/>
    </source>
</evidence>
<keyword evidence="3" id="KW-1185">Reference proteome</keyword>
<feature type="region of interest" description="Disordered" evidence="1">
    <location>
        <begin position="1"/>
        <end position="54"/>
    </location>
</feature>
<dbReference type="RefSeq" id="WP_282756291.1">
    <property type="nucleotide sequence ID" value="NZ_JASCTH010000001.1"/>
</dbReference>
<organism evidence="2 3">
    <name type="scientific">Actinoplanes sandaracinus</name>
    <dbReference type="NCBI Taxonomy" id="3045177"/>
    <lineage>
        <taxon>Bacteria</taxon>
        <taxon>Bacillati</taxon>
        <taxon>Actinomycetota</taxon>
        <taxon>Actinomycetes</taxon>
        <taxon>Micromonosporales</taxon>
        <taxon>Micromonosporaceae</taxon>
        <taxon>Actinoplanes</taxon>
    </lineage>
</organism>
<gene>
    <name evidence="2" type="ORF">QLQ12_00530</name>
</gene>
<sequence>MRSRNPTARPGGSGRLARRRANRVNGAARDRTRPCRLAAARRLTGPGLSRDLARPGAADAVRVLAGPGSLARPGRAGVIGGGPSRIPAGVSRADR</sequence>
<protein>
    <submittedName>
        <fullName evidence="2">Uncharacterized protein</fullName>
    </submittedName>
</protein>
<accession>A0ABT6WBI3</accession>